<gene>
    <name evidence="2" type="ORF">AQS8620_01452</name>
</gene>
<evidence type="ECO:0000313" key="3">
    <source>
        <dbReference type="Proteomes" id="UP000193862"/>
    </source>
</evidence>
<accession>A0A1Y5SEF1</accession>
<evidence type="ECO:0000256" key="1">
    <source>
        <dbReference type="SAM" id="Phobius"/>
    </source>
</evidence>
<keyword evidence="1" id="KW-1133">Transmembrane helix</keyword>
<feature type="transmembrane region" description="Helical" evidence="1">
    <location>
        <begin position="29"/>
        <end position="50"/>
    </location>
</feature>
<name>A0A1Y5SEF1_9RHOB</name>
<protein>
    <submittedName>
        <fullName evidence="2">Uncharacterized protein</fullName>
    </submittedName>
</protein>
<dbReference type="Proteomes" id="UP000193862">
    <property type="component" value="Unassembled WGS sequence"/>
</dbReference>
<keyword evidence="3" id="KW-1185">Reference proteome</keyword>
<sequence>MIAFFAMWVVEIAVFVAVAVDPRLSPFSLYDSCRLLALIWWLHLFLLIGAI</sequence>
<evidence type="ECO:0000313" key="2">
    <source>
        <dbReference type="EMBL" id="SLN38457.1"/>
    </source>
</evidence>
<reference evidence="2 3" key="1">
    <citation type="submission" date="2017-03" db="EMBL/GenBank/DDBJ databases">
        <authorList>
            <person name="Afonso C.L."/>
            <person name="Miller P.J."/>
            <person name="Scott M.A."/>
            <person name="Spackman E."/>
            <person name="Goraichik I."/>
            <person name="Dimitrov K.M."/>
            <person name="Suarez D.L."/>
            <person name="Swayne D.E."/>
        </authorList>
    </citation>
    <scope>NUCLEOTIDE SEQUENCE [LARGE SCALE GENOMIC DNA]</scope>
    <source>
        <strain evidence="2 3">CECT 8620</strain>
    </source>
</reference>
<dbReference type="EMBL" id="FWFS01000004">
    <property type="protein sequence ID" value="SLN38457.1"/>
    <property type="molecule type" value="Genomic_DNA"/>
</dbReference>
<dbReference type="AlphaFoldDB" id="A0A1Y5SEF1"/>
<keyword evidence="1" id="KW-0812">Transmembrane</keyword>
<dbReference type="RefSeq" id="WP_159453212.1">
    <property type="nucleotide sequence ID" value="NZ_FWFS01000004.1"/>
</dbReference>
<proteinExistence type="predicted"/>
<keyword evidence="1" id="KW-0472">Membrane</keyword>
<organism evidence="2 3">
    <name type="scientific">Aquimixticola soesokkakensis</name>
    <dbReference type="NCBI Taxonomy" id="1519096"/>
    <lineage>
        <taxon>Bacteria</taxon>
        <taxon>Pseudomonadati</taxon>
        <taxon>Pseudomonadota</taxon>
        <taxon>Alphaproteobacteria</taxon>
        <taxon>Rhodobacterales</taxon>
        <taxon>Paracoccaceae</taxon>
        <taxon>Aquimixticola</taxon>
    </lineage>
</organism>